<dbReference type="PANTHER" id="PTHR48207:SF4">
    <property type="entry name" value="BLL6097 PROTEIN"/>
    <property type="match status" value="1"/>
</dbReference>
<evidence type="ECO:0000256" key="1">
    <source>
        <dbReference type="ARBA" id="ARBA00022679"/>
    </source>
</evidence>
<dbReference type="Gene3D" id="3.40.50.10540">
    <property type="entry name" value="Crotonobetainyl-coa:carnitine coa-transferase, domain 1"/>
    <property type="match status" value="1"/>
</dbReference>
<name>A0A9X2IR38_9BACI</name>
<dbReference type="InterPro" id="IPR050483">
    <property type="entry name" value="CoA-transferase_III_domain"/>
</dbReference>
<proteinExistence type="predicted"/>
<dbReference type="InterPro" id="IPR003673">
    <property type="entry name" value="CoA-Trfase_fam_III"/>
</dbReference>
<dbReference type="EMBL" id="JAMBOL010000013">
    <property type="protein sequence ID" value="MCM3715208.1"/>
    <property type="molecule type" value="Genomic_DNA"/>
</dbReference>
<reference evidence="2" key="1">
    <citation type="submission" date="2022-05" db="EMBL/GenBank/DDBJ databases">
        <title>Comparative Genomics of Spacecraft Associated Microbes.</title>
        <authorList>
            <person name="Tran M.T."/>
            <person name="Wright A."/>
            <person name="Seuylemezian A."/>
            <person name="Eisen J."/>
            <person name="Coil D."/>
        </authorList>
    </citation>
    <scope>NUCLEOTIDE SEQUENCE</scope>
    <source>
        <strain evidence="2">214.1.1</strain>
    </source>
</reference>
<accession>A0A9X2IR38</accession>
<keyword evidence="1 2" id="KW-0808">Transferase</keyword>
<dbReference type="GO" id="GO:0008410">
    <property type="term" value="F:CoA-transferase activity"/>
    <property type="evidence" value="ECO:0007669"/>
    <property type="project" value="TreeGrafter"/>
</dbReference>
<dbReference type="AlphaFoldDB" id="A0A9X2IR38"/>
<dbReference type="RefSeq" id="WP_251223965.1">
    <property type="nucleotide sequence ID" value="NZ_JAMBOL010000013.1"/>
</dbReference>
<dbReference type="SUPFAM" id="SSF89796">
    <property type="entry name" value="CoA-transferase family III (CaiB/BaiF)"/>
    <property type="match status" value="1"/>
</dbReference>
<sequence>MLENVKVLSFTHFLQGPSAVQMLADLGAEVIKIESPKGAFERHWAGAESYLDDVSVFFLLGNRNQRSLSIDLRTDEGKEIIYRLVKDADVVVENFRPGVMERLGFGYQKLAAINSRIVYCSCTGYGSDGPYQQRPGQDLLLQAMSGLASLSGKKDDAPVPVGTAAVDQHGAVLAAFGIVAALYERERTKKGRKVETNLLNAALDLQIEPLTYYLNTGPLDERSPTGLGSRFHQAPYGIYETANSWIAISLTSIEKLAKVCNSADLAQFSDKEQMSRREEINKSVCAEIKKKTTEEWFDIFEENQIWYAPVNDYEDVFQDPQVRWNKMIMEVEHPDVGTVKLLSHPVRYDGEAPPVKRYPPRLGEHAAEILQSCGYSDEEIASFKEKNVITSYHDQVNKQVRPK</sequence>
<comment type="caution">
    <text evidence="2">The sequence shown here is derived from an EMBL/GenBank/DDBJ whole genome shotgun (WGS) entry which is preliminary data.</text>
</comment>
<dbReference type="Pfam" id="PF02515">
    <property type="entry name" value="CoA_transf_3"/>
    <property type="match status" value="1"/>
</dbReference>
<organism evidence="2 3">
    <name type="scientific">Halalkalibacter oceani</name>
    <dbReference type="NCBI Taxonomy" id="1653776"/>
    <lineage>
        <taxon>Bacteria</taxon>
        <taxon>Bacillati</taxon>
        <taxon>Bacillota</taxon>
        <taxon>Bacilli</taxon>
        <taxon>Bacillales</taxon>
        <taxon>Bacillaceae</taxon>
        <taxon>Halalkalibacter</taxon>
    </lineage>
</organism>
<dbReference type="PANTHER" id="PTHR48207">
    <property type="entry name" value="SUCCINATE--HYDROXYMETHYLGLUTARATE COA-TRANSFERASE"/>
    <property type="match status" value="1"/>
</dbReference>
<keyword evidence="3" id="KW-1185">Reference proteome</keyword>
<evidence type="ECO:0000313" key="3">
    <source>
        <dbReference type="Proteomes" id="UP001139179"/>
    </source>
</evidence>
<gene>
    <name evidence="2" type="ORF">M3202_14060</name>
</gene>
<dbReference type="InterPro" id="IPR044855">
    <property type="entry name" value="CoA-Trfase_III_dom3_sf"/>
</dbReference>
<dbReference type="Gene3D" id="3.30.1540.10">
    <property type="entry name" value="formyl-coa transferase, domain 3"/>
    <property type="match status" value="1"/>
</dbReference>
<protein>
    <submittedName>
        <fullName evidence="2">CoA transferase</fullName>
    </submittedName>
</protein>
<dbReference type="InterPro" id="IPR023606">
    <property type="entry name" value="CoA-Trfase_III_dom_1_sf"/>
</dbReference>
<evidence type="ECO:0000313" key="2">
    <source>
        <dbReference type="EMBL" id="MCM3715208.1"/>
    </source>
</evidence>
<dbReference type="Proteomes" id="UP001139179">
    <property type="component" value="Unassembled WGS sequence"/>
</dbReference>